<feature type="compositionally biased region" description="Basic and acidic residues" evidence="1">
    <location>
        <begin position="35"/>
        <end position="47"/>
    </location>
</feature>
<feature type="compositionally biased region" description="Basic and acidic residues" evidence="1">
    <location>
        <begin position="167"/>
        <end position="182"/>
    </location>
</feature>
<evidence type="ECO:0000313" key="3">
    <source>
        <dbReference type="Proteomes" id="UP001341840"/>
    </source>
</evidence>
<accession>A0ABU6WNV2</accession>
<evidence type="ECO:0000256" key="1">
    <source>
        <dbReference type="SAM" id="MobiDB-lite"/>
    </source>
</evidence>
<protein>
    <submittedName>
        <fullName evidence="2">Uncharacterized protein</fullName>
    </submittedName>
</protein>
<dbReference type="EMBL" id="JASCZI010182119">
    <property type="protein sequence ID" value="MED6187086.1"/>
    <property type="molecule type" value="Genomic_DNA"/>
</dbReference>
<feature type="compositionally biased region" description="Acidic residues" evidence="1">
    <location>
        <begin position="183"/>
        <end position="231"/>
    </location>
</feature>
<dbReference type="Proteomes" id="UP001341840">
    <property type="component" value="Unassembled WGS sequence"/>
</dbReference>
<organism evidence="2 3">
    <name type="scientific">Stylosanthes scabra</name>
    <dbReference type="NCBI Taxonomy" id="79078"/>
    <lineage>
        <taxon>Eukaryota</taxon>
        <taxon>Viridiplantae</taxon>
        <taxon>Streptophyta</taxon>
        <taxon>Embryophyta</taxon>
        <taxon>Tracheophyta</taxon>
        <taxon>Spermatophyta</taxon>
        <taxon>Magnoliopsida</taxon>
        <taxon>eudicotyledons</taxon>
        <taxon>Gunneridae</taxon>
        <taxon>Pentapetalae</taxon>
        <taxon>rosids</taxon>
        <taxon>fabids</taxon>
        <taxon>Fabales</taxon>
        <taxon>Fabaceae</taxon>
        <taxon>Papilionoideae</taxon>
        <taxon>50 kb inversion clade</taxon>
        <taxon>dalbergioids sensu lato</taxon>
        <taxon>Dalbergieae</taxon>
        <taxon>Pterocarpus clade</taxon>
        <taxon>Stylosanthes</taxon>
    </lineage>
</organism>
<name>A0ABU6WNV2_9FABA</name>
<gene>
    <name evidence="2" type="ORF">PIB30_073015</name>
</gene>
<feature type="region of interest" description="Disordered" evidence="1">
    <location>
        <begin position="1"/>
        <end position="47"/>
    </location>
</feature>
<reference evidence="2 3" key="1">
    <citation type="journal article" date="2023" name="Plants (Basel)">
        <title>Bridging the Gap: Combining Genomics and Transcriptomics Approaches to Understand Stylosanthes scabra, an Orphan Legume from the Brazilian Caatinga.</title>
        <authorList>
            <person name="Ferreira-Neto J.R.C."/>
            <person name="da Silva M.D."/>
            <person name="Binneck E."/>
            <person name="de Melo N.F."/>
            <person name="da Silva R.H."/>
            <person name="de Melo A.L.T.M."/>
            <person name="Pandolfi V."/>
            <person name="Bustamante F.O."/>
            <person name="Brasileiro-Vidal A.C."/>
            <person name="Benko-Iseppon A.M."/>
        </authorList>
    </citation>
    <scope>NUCLEOTIDE SEQUENCE [LARGE SCALE GENOMIC DNA]</scope>
    <source>
        <tissue evidence="2">Leaves</tissue>
    </source>
</reference>
<feature type="compositionally biased region" description="Basic residues" evidence="1">
    <location>
        <begin position="25"/>
        <end position="34"/>
    </location>
</feature>
<feature type="region of interest" description="Disordered" evidence="1">
    <location>
        <begin position="143"/>
        <end position="254"/>
    </location>
</feature>
<keyword evidence="3" id="KW-1185">Reference proteome</keyword>
<comment type="caution">
    <text evidence="2">The sequence shown here is derived from an EMBL/GenBank/DDBJ whole genome shotgun (WGS) entry which is preliminary data.</text>
</comment>
<sequence>MIKPNHFKEKCKKGTPKYNTGSDQKKKKKKRSRSSTKEKEEKGLAEAESEKTTIKCSSFSGLKKKVKALKNVLCRNKKMDAHLMARKGKGKIYGPPTRASLRLDALRAQAATNLAHETPDTLAVTATSALGRKPRMRVKYLTKQLAARDAPPSIGSTSRNPITNQNPREKEPEGPGADHEMDPNLDFEEEEDSKEEEEEDPEEEEEPEEQNEMEEEQEEAEQDPNDDDEFQDYFTLAPPASPDSSDDSIVPADD</sequence>
<proteinExistence type="predicted"/>
<evidence type="ECO:0000313" key="2">
    <source>
        <dbReference type="EMBL" id="MED6187086.1"/>
    </source>
</evidence>
<feature type="compositionally biased region" description="Polar residues" evidence="1">
    <location>
        <begin position="154"/>
        <end position="166"/>
    </location>
</feature>